<dbReference type="EMBL" id="CAJNOQ010003091">
    <property type="protein sequence ID" value="CAF0994918.1"/>
    <property type="molecule type" value="Genomic_DNA"/>
</dbReference>
<dbReference type="PANTHER" id="PTHR24240">
    <property type="entry name" value="OPSIN"/>
    <property type="match status" value="1"/>
</dbReference>
<evidence type="ECO:0000256" key="4">
    <source>
        <dbReference type="ARBA" id="ARBA00023040"/>
    </source>
</evidence>
<comment type="subcellular location">
    <subcellularLocation>
        <location evidence="1">Membrane</location>
        <topology evidence="1">Multi-pass membrane protein</topology>
    </subcellularLocation>
</comment>
<reference evidence="9" key="1">
    <citation type="submission" date="2021-02" db="EMBL/GenBank/DDBJ databases">
        <authorList>
            <person name="Nowell W R."/>
        </authorList>
    </citation>
    <scope>NUCLEOTIDE SEQUENCE</scope>
</reference>
<evidence type="ECO:0000256" key="1">
    <source>
        <dbReference type="ARBA" id="ARBA00004141"/>
    </source>
</evidence>
<evidence type="ECO:0000256" key="8">
    <source>
        <dbReference type="SAM" id="Phobius"/>
    </source>
</evidence>
<evidence type="ECO:0000256" key="3">
    <source>
        <dbReference type="ARBA" id="ARBA00022989"/>
    </source>
</evidence>
<feature type="transmembrane region" description="Helical" evidence="8">
    <location>
        <begin position="138"/>
        <end position="164"/>
    </location>
</feature>
<keyword evidence="2 8" id="KW-0812">Transmembrane</keyword>
<feature type="transmembrane region" description="Helical" evidence="8">
    <location>
        <begin position="184"/>
        <end position="208"/>
    </location>
</feature>
<dbReference type="OrthoDB" id="2101615at2759"/>
<dbReference type="GO" id="GO:0004930">
    <property type="term" value="F:G protein-coupled receptor activity"/>
    <property type="evidence" value="ECO:0007669"/>
    <property type="project" value="UniProtKB-KW"/>
</dbReference>
<feature type="transmembrane region" description="Helical" evidence="8">
    <location>
        <begin position="88"/>
        <end position="103"/>
    </location>
</feature>
<dbReference type="SUPFAM" id="SSF81321">
    <property type="entry name" value="Family A G protein-coupled receptor-like"/>
    <property type="match status" value="1"/>
</dbReference>
<dbReference type="InterPro" id="IPR000276">
    <property type="entry name" value="GPCR_Rhodpsn"/>
</dbReference>
<evidence type="ECO:0000256" key="7">
    <source>
        <dbReference type="ARBA" id="ARBA00023224"/>
    </source>
</evidence>
<keyword evidence="4" id="KW-0297">G-protein coupled receptor</keyword>
<name>A0A814G728_9BILA</name>
<keyword evidence="11" id="KW-1185">Reference proteome</keyword>
<accession>A0A814G728</accession>
<dbReference type="PRINTS" id="PR00237">
    <property type="entry name" value="GPCRRHODOPSN"/>
</dbReference>
<dbReference type="EMBL" id="CAJOBC010003091">
    <property type="protein sequence ID" value="CAF3766612.1"/>
    <property type="molecule type" value="Genomic_DNA"/>
</dbReference>
<evidence type="ECO:0000313" key="10">
    <source>
        <dbReference type="EMBL" id="CAF3766612.1"/>
    </source>
</evidence>
<dbReference type="InterPro" id="IPR050125">
    <property type="entry name" value="GPCR_opsins"/>
</dbReference>
<organism evidence="9 11">
    <name type="scientific">Didymodactylos carnosus</name>
    <dbReference type="NCBI Taxonomy" id="1234261"/>
    <lineage>
        <taxon>Eukaryota</taxon>
        <taxon>Metazoa</taxon>
        <taxon>Spiralia</taxon>
        <taxon>Gnathifera</taxon>
        <taxon>Rotifera</taxon>
        <taxon>Eurotatoria</taxon>
        <taxon>Bdelloidea</taxon>
        <taxon>Philodinida</taxon>
        <taxon>Philodinidae</taxon>
        <taxon>Didymodactylos</taxon>
    </lineage>
</organism>
<evidence type="ECO:0000313" key="9">
    <source>
        <dbReference type="EMBL" id="CAF0994918.1"/>
    </source>
</evidence>
<sequence>MSKLSKATGNISDYNDQMFLIVDKNKLNYSYVLITTDEIWTRAALAPCSVLKLIASYLLVVYIFGLLLNGFVLHLFCKEKHLRNPTNIYLICLCATDFIGALLEIPLPLTSNFACTVSLNKYYMIVKPLSRNILTMRTTFISVALSIFGGLFWSLTPLIGWSSYTLEGVLTSCSITWQSRTVNVISYNISLFIFGYFLPLLVVIYLSASYTPAVLKKSVFKPEMMIQLVQYEFITSL</sequence>
<keyword evidence="7" id="KW-0807">Transducer</keyword>
<dbReference type="AlphaFoldDB" id="A0A814G728"/>
<evidence type="ECO:0000313" key="11">
    <source>
        <dbReference type="Proteomes" id="UP000663829"/>
    </source>
</evidence>
<keyword evidence="6" id="KW-0675">Receptor</keyword>
<keyword evidence="3 8" id="KW-1133">Transmembrane helix</keyword>
<dbReference type="Proteomes" id="UP000681722">
    <property type="component" value="Unassembled WGS sequence"/>
</dbReference>
<proteinExistence type="predicted"/>
<evidence type="ECO:0000256" key="6">
    <source>
        <dbReference type="ARBA" id="ARBA00023170"/>
    </source>
</evidence>
<keyword evidence="5 8" id="KW-0472">Membrane</keyword>
<gene>
    <name evidence="9" type="ORF">GPM918_LOCUS13448</name>
    <name evidence="10" type="ORF">SRO942_LOCUS13448</name>
</gene>
<evidence type="ECO:0000256" key="5">
    <source>
        <dbReference type="ARBA" id="ARBA00023136"/>
    </source>
</evidence>
<comment type="caution">
    <text evidence="9">The sequence shown here is derived from an EMBL/GenBank/DDBJ whole genome shotgun (WGS) entry which is preliminary data.</text>
</comment>
<dbReference type="Gene3D" id="1.20.1070.10">
    <property type="entry name" value="Rhodopsin 7-helix transmembrane proteins"/>
    <property type="match status" value="1"/>
</dbReference>
<dbReference type="GO" id="GO:0016020">
    <property type="term" value="C:membrane"/>
    <property type="evidence" value="ECO:0007669"/>
    <property type="project" value="UniProtKB-SubCell"/>
</dbReference>
<feature type="transmembrane region" description="Helical" evidence="8">
    <location>
        <begin position="54"/>
        <end position="76"/>
    </location>
</feature>
<evidence type="ECO:0000256" key="2">
    <source>
        <dbReference type="ARBA" id="ARBA00022692"/>
    </source>
</evidence>
<protein>
    <submittedName>
        <fullName evidence="9">Uncharacterized protein</fullName>
    </submittedName>
</protein>
<dbReference type="Proteomes" id="UP000663829">
    <property type="component" value="Unassembled WGS sequence"/>
</dbReference>
<dbReference type="Pfam" id="PF00001">
    <property type="entry name" value="7tm_1"/>
    <property type="match status" value="1"/>
</dbReference>